<evidence type="ECO:0000313" key="9">
    <source>
        <dbReference type="Proteomes" id="UP000007254"/>
    </source>
</evidence>
<evidence type="ECO:0000256" key="1">
    <source>
        <dbReference type="ARBA" id="ARBA00004651"/>
    </source>
</evidence>
<dbReference type="HOGENOM" id="CLU_038944_5_1_12"/>
<dbReference type="PANTHER" id="PTHR12677">
    <property type="entry name" value="GOLGI APPARATUS MEMBRANE PROTEIN TVP38-RELATED"/>
    <property type="match status" value="1"/>
</dbReference>
<dbReference type="Proteomes" id="UP000007254">
    <property type="component" value="Chromosome"/>
</dbReference>
<feature type="transmembrane region" description="Helical" evidence="6">
    <location>
        <begin position="192"/>
        <end position="212"/>
    </location>
</feature>
<organism evidence="8 9">
    <name type="scientific">Winmispira thermophila (strain ATCC 700085 / DSM 6578 / Z-1203)</name>
    <name type="common">Spirochaeta thermophila</name>
    <dbReference type="NCBI Taxonomy" id="869211"/>
    <lineage>
        <taxon>Bacteria</taxon>
        <taxon>Pseudomonadati</taxon>
        <taxon>Spirochaetota</taxon>
        <taxon>Spirochaetia</taxon>
        <taxon>Winmispirales</taxon>
        <taxon>Winmispiraceae</taxon>
        <taxon>Winmispira</taxon>
    </lineage>
</organism>
<feature type="transmembrane region" description="Helical" evidence="6">
    <location>
        <begin position="86"/>
        <end position="104"/>
    </location>
</feature>
<keyword evidence="2 6" id="KW-1003">Cell membrane</keyword>
<dbReference type="PANTHER" id="PTHR12677:SF59">
    <property type="entry name" value="GOLGI APPARATUS MEMBRANE PROTEIN TVP38-RELATED"/>
    <property type="match status" value="1"/>
</dbReference>
<gene>
    <name evidence="8" type="ordered locus">Spith_1942</name>
</gene>
<dbReference type="EMBL" id="CP002903">
    <property type="protein sequence ID" value="AEJ62200.1"/>
    <property type="molecule type" value="Genomic_DNA"/>
</dbReference>
<proteinExistence type="inferred from homology"/>
<feature type="domain" description="VTT" evidence="7">
    <location>
        <begin position="67"/>
        <end position="185"/>
    </location>
</feature>
<feature type="transmembrane region" description="Helical" evidence="6">
    <location>
        <begin position="150"/>
        <end position="172"/>
    </location>
</feature>
<keyword evidence="4 6" id="KW-1133">Transmembrane helix</keyword>
<name>G0GDS0_WINT7</name>
<dbReference type="Pfam" id="PF09335">
    <property type="entry name" value="VTT_dom"/>
    <property type="match status" value="1"/>
</dbReference>
<evidence type="ECO:0000256" key="5">
    <source>
        <dbReference type="ARBA" id="ARBA00023136"/>
    </source>
</evidence>
<evidence type="ECO:0000256" key="2">
    <source>
        <dbReference type="ARBA" id="ARBA00022475"/>
    </source>
</evidence>
<dbReference type="RefSeq" id="WP_014625523.1">
    <property type="nucleotide sequence ID" value="NC_017583.1"/>
</dbReference>
<evidence type="ECO:0000313" key="8">
    <source>
        <dbReference type="EMBL" id="AEJ62200.1"/>
    </source>
</evidence>
<evidence type="ECO:0000256" key="3">
    <source>
        <dbReference type="ARBA" id="ARBA00022692"/>
    </source>
</evidence>
<dbReference type="AlphaFoldDB" id="G0GDS0"/>
<evidence type="ECO:0000256" key="4">
    <source>
        <dbReference type="ARBA" id="ARBA00022989"/>
    </source>
</evidence>
<comment type="subcellular location">
    <subcellularLocation>
        <location evidence="1 6">Cell membrane</location>
        <topology evidence="1 6">Multi-pass membrane protein</topology>
    </subcellularLocation>
</comment>
<keyword evidence="5 6" id="KW-0472">Membrane</keyword>
<dbReference type="InterPro" id="IPR015414">
    <property type="entry name" value="TMEM64"/>
</dbReference>
<feature type="transmembrane region" description="Helical" evidence="6">
    <location>
        <begin position="12"/>
        <end position="34"/>
    </location>
</feature>
<protein>
    <recommendedName>
        <fullName evidence="6">TVP38/TMEM64 family membrane protein</fullName>
    </recommendedName>
</protein>
<dbReference type="STRING" id="869211.Spith_1942"/>
<dbReference type="KEGG" id="stq:Spith_1942"/>
<evidence type="ECO:0000256" key="6">
    <source>
        <dbReference type="RuleBase" id="RU366058"/>
    </source>
</evidence>
<accession>G0GDS0</accession>
<sequence length="228" mass="25432">MRDFRWKDLLFPGFFLVSLALVFFLVPSLWEMFTDPERIVRLVRSWGLYGALGFLGLQVLQVVIFVLPGEVVQVAAGFLFGKWEGFLLSVVGIGLGSCFNFFLARLSGRGFVSSLVGEGELGRFDRFLSSSRGEGALFLLFLIPGIPKDVLCYVAGVGNIPFSLFFLLSMTARLPGIVGSVWLGHALFEQEWLVAGIIGAAAFVLFLLGVLFRDRLHSFLDRVRKRRR</sequence>
<comment type="similarity">
    <text evidence="6">Belongs to the TVP38/TMEM64 family.</text>
</comment>
<dbReference type="GO" id="GO:0005886">
    <property type="term" value="C:plasma membrane"/>
    <property type="evidence" value="ECO:0007669"/>
    <property type="project" value="UniProtKB-SubCell"/>
</dbReference>
<dbReference type="InterPro" id="IPR032816">
    <property type="entry name" value="VTT_dom"/>
</dbReference>
<keyword evidence="3 6" id="KW-0812">Transmembrane</keyword>
<keyword evidence="9" id="KW-1185">Reference proteome</keyword>
<feature type="transmembrane region" description="Helical" evidence="6">
    <location>
        <begin position="46"/>
        <end position="66"/>
    </location>
</feature>
<evidence type="ECO:0000259" key="7">
    <source>
        <dbReference type="Pfam" id="PF09335"/>
    </source>
</evidence>
<dbReference type="OrthoDB" id="9812980at2"/>
<reference evidence="8 9" key="1">
    <citation type="submission" date="2011-06" db="EMBL/GenBank/DDBJ databases">
        <title>The complete genome of Spirochaeta thermophila DSM 6578.</title>
        <authorList>
            <consortium name="US DOE Joint Genome Institute (JGI-PGF)"/>
            <person name="Lucas S."/>
            <person name="Lapidus A."/>
            <person name="Bruce D."/>
            <person name="Goodwin L."/>
            <person name="Pitluck S."/>
            <person name="Peters L."/>
            <person name="Kyrpides N."/>
            <person name="Mavromatis K."/>
            <person name="Ivanova N."/>
            <person name="Mikailova N."/>
            <person name="Pagani I."/>
            <person name="Chertkov O."/>
            <person name="Detter J.C."/>
            <person name="Tapia R."/>
            <person name="Han C."/>
            <person name="Land M."/>
            <person name="Hauser L."/>
            <person name="Markowitz V."/>
            <person name="Cheng J.-F."/>
            <person name="Hugenholtz P."/>
            <person name="Woyke T."/>
            <person name="Wu D."/>
            <person name="Spring S."/>
            <person name="Merkhoffer B."/>
            <person name="Schneider S."/>
            <person name="Klenk H.-P."/>
            <person name="Eisen J.A."/>
        </authorList>
    </citation>
    <scope>NUCLEOTIDE SEQUENCE [LARGE SCALE GENOMIC DNA]</scope>
    <source>
        <strain evidence="9">ATCC 700085 / DSM 6578 / Z-1203</strain>
    </source>
</reference>